<protein>
    <submittedName>
        <fullName evidence="1">Uncharacterized protein</fullName>
    </submittedName>
</protein>
<dbReference type="EMBL" id="CBTB010000105">
    <property type="protein sequence ID" value="CDH32356.1"/>
    <property type="molecule type" value="Genomic_DNA"/>
</dbReference>
<reference evidence="1" key="1">
    <citation type="submission" date="2013-07" db="EMBL/GenBank/DDBJ databases">
        <title>Sub-species coevolution in mutualistic symbiosis.</title>
        <authorList>
            <person name="Murfin K."/>
            <person name="Klassen J."/>
            <person name="Lee M."/>
            <person name="Forst S."/>
            <person name="Stock P."/>
            <person name="Goodrich-Blair H."/>
        </authorList>
    </citation>
    <scope>NUCLEOTIDE SEQUENCE [LARGE SCALE GENOMIC DNA]</scope>
    <source>
        <strain evidence="1">Intermedium</strain>
    </source>
</reference>
<name>A0A077QIZ9_XENBV</name>
<dbReference type="Proteomes" id="UP000028480">
    <property type="component" value="Unassembled WGS sequence"/>
</dbReference>
<accession>A0A077QIZ9</accession>
<comment type="caution">
    <text evidence="1">The sequence shown here is derived from an EMBL/GenBank/DDBJ whole genome shotgun (WGS) entry which is preliminary data.</text>
</comment>
<dbReference type="AlphaFoldDB" id="A0A077QIZ9"/>
<sequence>MALLRIEVINHSLQQNIARFGTGAYGVGKRQIHDESMAAFHIKTRTVHIGNFTMHPVGFANDSFSATLRTDYF</sequence>
<evidence type="ECO:0000313" key="1">
    <source>
        <dbReference type="EMBL" id="CDH32356.1"/>
    </source>
</evidence>
<dbReference type="HOGENOM" id="CLU_2703968_0_0_6"/>
<organism evidence="1">
    <name type="scientific">Xenorhabdus bovienii str. Intermedium</name>
    <dbReference type="NCBI Taxonomy" id="1379677"/>
    <lineage>
        <taxon>Bacteria</taxon>
        <taxon>Pseudomonadati</taxon>
        <taxon>Pseudomonadota</taxon>
        <taxon>Gammaproteobacteria</taxon>
        <taxon>Enterobacterales</taxon>
        <taxon>Morganellaceae</taxon>
        <taxon>Xenorhabdus</taxon>
    </lineage>
</organism>
<gene>
    <name evidence="1" type="ORF">XBI1_1930025</name>
</gene>
<proteinExistence type="predicted"/>